<name>A0A916LED9_MYCTX</name>
<gene>
    <name evidence="2" type="ORF">ERS007739_03740</name>
</gene>
<reference evidence="3" key="1">
    <citation type="submission" date="2015-03" db="EMBL/GenBank/DDBJ databases">
        <authorList>
            <consortium name="Pathogen Informatics"/>
        </authorList>
    </citation>
    <scope>NUCLEOTIDE SEQUENCE [LARGE SCALE GENOMIC DNA]</scope>
    <source>
        <strain evidence="3">N09902308</strain>
    </source>
</reference>
<evidence type="ECO:0000313" key="3">
    <source>
        <dbReference type="Proteomes" id="UP000039021"/>
    </source>
</evidence>
<dbReference type="EMBL" id="CSBK01002032">
    <property type="protein sequence ID" value="COZ42433.1"/>
    <property type="molecule type" value="Genomic_DNA"/>
</dbReference>
<feature type="region of interest" description="Disordered" evidence="1">
    <location>
        <begin position="54"/>
        <end position="109"/>
    </location>
</feature>
<accession>A0A916LED9</accession>
<evidence type="ECO:0000256" key="1">
    <source>
        <dbReference type="SAM" id="MobiDB-lite"/>
    </source>
</evidence>
<sequence length="109" mass="11305">MLSCAVNALMVGTRYDRDAAEHCTARSIETTSAAVATIAAEVWLAAAVRSRISSAGNMAPRSMTPNSEKNPRSEAPSADIAGRAAEPGGGSRRTLAGRRTGSGSERSQR</sequence>
<comment type="caution">
    <text evidence="2">The sequence shown here is derived from an EMBL/GenBank/DDBJ whole genome shotgun (WGS) entry which is preliminary data.</text>
</comment>
<evidence type="ECO:0000313" key="2">
    <source>
        <dbReference type="EMBL" id="COZ42433.1"/>
    </source>
</evidence>
<proteinExistence type="predicted"/>
<dbReference type="Proteomes" id="UP000039021">
    <property type="component" value="Unassembled WGS sequence"/>
</dbReference>
<protein>
    <submittedName>
        <fullName evidence="2">Uncharacterized protein</fullName>
    </submittedName>
</protein>
<dbReference type="AlphaFoldDB" id="A0A916LED9"/>
<organism evidence="2 3">
    <name type="scientific">Mycobacterium tuberculosis</name>
    <dbReference type="NCBI Taxonomy" id="1773"/>
    <lineage>
        <taxon>Bacteria</taxon>
        <taxon>Bacillati</taxon>
        <taxon>Actinomycetota</taxon>
        <taxon>Actinomycetes</taxon>
        <taxon>Mycobacteriales</taxon>
        <taxon>Mycobacteriaceae</taxon>
        <taxon>Mycobacterium</taxon>
        <taxon>Mycobacterium tuberculosis complex</taxon>
    </lineage>
</organism>